<sequence length="139" mass="15231">MGRKSKGERHTFMTRVPELAGARVRREAMALGCHYTDYLAYVVCRHVDVPMEVPTGGVVDHAEPPAVADDRVQFIARVPMAAASIVKAEAEDMGVSLSDYIAKAICDFHDVPFEPRVMKKALKARAKAAEAGEQMRMTG</sequence>
<proteinExistence type="predicted"/>
<organism evidence="1">
    <name type="scientific">Rhodococcus sp. D-6</name>
    <dbReference type="NCBI Taxonomy" id="1387842"/>
    <lineage>
        <taxon>Bacteria</taxon>
        <taxon>Bacillati</taxon>
        <taxon>Actinomycetota</taxon>
        <taxon>Actinomycetes</taxon>
        <taxon>Mycobacteriales</taxon>
        <taxon>Nocardiaceae</taxon>
        <taxon>Rhodococcus</taxon>
    </lineage>
</organism>
<evidence type="ECO:0000313" key="1">
    <source>
        <dbReference type="EMBL" id="XBW06992.1"/>
    </source>
</evidence>
<dbReference type="AlphaFoldDB" id="A0AAU7V4Q5"/>
<gene>
    <name evidence="1" type="ORF">RBB84_25120</name>
</gene>
<name>A0AAU7V4Q5_9NOCA</name>
<dbReference type="RefSeq" id="WP_350247763.1">
    <property type="nucleotide sequence ID" value="NZ_CP132972.1"/>
</dbReference>
<geneLocation type="plasmid" evidence="1">
    <name>p2-D-6</name>
</geneLocation>
<dbReference type="EMBL" id="CP132972">
    <property type="protein sequence ID" value="XBW06992.1"/>
    <property type="molecule type" value="Genomic_DNA"/>
</dbReference>
<keyword evidence="1" id="KW-0614">Plasmid</keyword>
<protein>
    <submittedName>
        <fullName evidence="1">Uncharacterized protein</fullName>
    </submittedName>
</protein>
<reference evidence="1" key="1">
    <citation type="submission" date="2023-08" db="EMBL/GenBank/DDBJ databases">
        <title>The novel hydrolase IpcH responsible for the initial isoprocarb degradation step in Rhodococcus sp. D-6.</title>
        <authorList>
            <person name="Zhu Q."/>
        </authorList>
    </citation>
    <scope>NUCLEOTIDE SEQUENCE</scope>
    <source>
        <strain evidence="1">D-6</strain>
        <plasmid evidence="1">p2-D-6</plasmid>
    </source>
</reference>
<dbReference type="KEGG" id="rhox:RBB84_25120"/>
<accession>A0AAU7V4Q5</accession>